<keyword evidence="3" id="KW-1185">Reference proteome</keyword>
<accession>A0ABS5T4K6</accession>
<organism evidence="2 3">
    <name type="scientific">Rosenbergiella australiborealis</name>
    <dbReference type="NCBI Taxonomy" id="1544696"/>
    <lineage>
        <taxon>Bacteria</taxon>
        <taxon>Pseudomonadati</taxon>
        <taxon>Pseudomonadota</taxon>
        <taxon>Gammaproteobacteria</taxon>
        <taxon>Enterobacterales</taxon>
        <taxon>Erwiniaceae</taxon>
        <taxon>Rosenbergiella</taxon>
    </lineage>
</organism>
<reference evidence="2 3" key="1">
    <citation type="submission" date="2020-04" db="EMBL/GenBank/DDBJ databases">
        <title>Genome sequencing of Rosenbergiella species.</title>
        <authorList>
            <person name="Alvarez-Perez S."/>
            <person name="Lievens B."/>
        </authorList>
    </citation>
    <scope>NUCLEOTIDE SEQUENCE [LARGE SCALE GENOMIC DNA]</scope>
    <source>
        <strain evidence="2 3">CdVSA20.1</strain>
    </source>
</reference>
<feature type="signal peptide" evidence="1">
    <location>
        <begin position="1"/>
        <end position="18"/>
    </location>
</feature>
<dbReference type="EMBL" id="JABBFO010000001">
    <property type="protein sequence ID" value="MBT0725923.1"/>
    <property type="molecule type" value="Genomic_DNA"/>
</dbReference>
<evidence type="ECO:0000313" key="3">
    <source>
        <dbReference type="Proteomes" id="UP000786875"/>
    </source>
</evidence>
<dbReference type="RefSeq" id="WP_214211702.1">
    <property type="nucleotide sequence ID" value="NZ_JABBFO010000001.1"/>
</dbReference>
<protein>
    <submittedName>
        <fullName evidence="2">Shiga toxin A subunit</fullName>
    </submittedName>
</protein>
<keyword evidence="1" id="KW-0732">Signal</keyword>
<gene>
    <name evidence="2" type="ORF">HGT73_00715</name>
</gene>
<evidence type="ECO:0000313" key="2">
    <source>
        <dbReference type="EMBL" id="MBT0725923.1"/>
    </source>
</evidence>
<proteinExistence type="predicted"/>
<comment type="caution">
    <text evidence="2">The sequence shown here is derived from an EMBL/GenBank/DDBJ whole genome shotgun (WGS) entry which is preliminary data.</text>
</comment>
<feature type="chain" id="PRO_5046151192" evidence="1">
    <location>
        <begin position="19"/>
        <end position="144"/>
    </location>
</feature>
<name>A0ABS5T4K6_9GAMM</name>
<evidence type="ECO:0000256" key="1">
    <source>
        <dbReference type="SAM" id="SignalP"/>
    </source>
</evidence>
<dbReference type="Proteomes" id="UP000786875">
    <property type="component" value="Unassembled WGS sequence"/>
</dbReference>
<sequence length="144" mass="16403">MKKIIGIILWLVSVQTIASNNVGCAKVGASMYIDLTDAIIKDLKISPNQIIRNNVTVEVLSVLPISKFYAEKLADYDYKHQPLDVLSKDDYVEGYTTKDVKIVVAKYTYRNIKNQKNIFIASSLKNNNECSLRFNGYMIVDREF</sequence>